<feature type="region of interest" description="Disordered" evidence="1">
    <location>
        <begin position="1"/>
        <end position="42"/>
    </location>
</feature>
<accession>A0A498SVG9</accession>
<keyword evidence="3" id="KW-1185">Reference proteome</keyword>
<dbReference type="AlphaFoldDB" id="A0A498SVG9"/>
<proteinExistence type="predicted"/>
<evidence type="ECO:0000256" key="1">
    <source>
        <dbReference type="SAM" id="MobiDB-lite"/>
    </source>
</evidence>
<feature type="compositionally biased region" description="Acidic residues" evidence="1">
    <location>
        <begin position="30"/>
        <end position="42"/>
    </location>
</feature>
<dbReference type="EMBL" id="UPTC01001924">
    <property type="protein sequence ID" value="VBB32780.1"/>
    <property type="molecule type" value="Genomic_DNA"/>
</dbReference>
<feature type="compositionally biased region" description="Basic and acidic residues" evidence="1">
    <location>
        <begin position="1"/>
        <end position="29"/>
    </location>
</feature>
<dbReference type="OrthoDB" id="5799947at2759"/>
<evidence type="ECO:0000313" key="3">
    <source>
        <dbReference type="Proteomes" id="UP000276991"/>
    </source>
</evidence>
<name>A0A498SVG9_ACAVI</name>
<evidence type="ECO:0000313" key="2">
    <source>
        <dbReference type="EMBL" id="VBB32780.1"/>
    </source>
</evidence>
<organism evidence="2 3">
    <name type="scientific">Acanthocheilonema viteae</name>
    <name type="common">Filarial nematode worm</name>
    <name type="synonym">Dipetalonema viteae</name>
    <dbReference type="NCBI Taxonomy" id="6277"/>
    <lineage>
        <taxon>Eukaryota</taxon>
        <taxon>Metazoa</taxon>
        <taxon>Ecdysozoa</taxon>
        <taxon>Nematoda</taxon>
        <taxon>Chromadorea</taxon>
        <taxon>Rhabditida</taxon>
        <taxon>Spirurina</taxon>
        <taxon>Spiruromorpha</taxon>
        <taxon>Filarioidea</taxon>
        <taxon>Onchocercidae</taxon>
        <taxon>Acanthocheilonema</taxon>
    </lineage>
</organism>
<dbReference type="Proteomes" id="UP000276991">
    <property type="component" value="Unassembled WGS sequence"/>
</dbReference>
<gene>
    <name evidence="2" type="ORF">NAV_LOCUS7571</name>
</gene>
<reference evidence="2 3" key="1">
    <citation type="submission" date="2018-08" db="EMBL/GenBank/DDBJ databases">
        <authorList>
            <person name="Laetsch R D."/>
            <person name="Stevens L."/>
            <person name="Kumar S."/>
            <person name="Blaxter L. M."/>
        </authorList>
    </citation>
    <scope>NUCLEOTIDE SEQUENCE [LARGE SCALE GENOMIC DNA]</scope>
</reference>
<protein>
    <submittedName>
        <fullName evidence="2">Uncharacterized protein</fullName>
    </submittedName>
</protein>
<sequence length="302" mass="35079">MANSPTEKHGYTKDRKKDDVDKTKDRGRDDDNEEMKEDDNDDAALLSQAINEKDWNVPSQPDKTSFLSDTLREGLLKQFDEIPFAGDAYLLTQEINRLRKQLGDSLGENQMLEQDLRTKEFRNRLNNTASVTETNHAEVLLYIFFHVTEPSGSGRQEPPVIRLKKVSIPSFQRGNRFSRTWNDSPVLRKAFAHCKLILNDTFHAIDSQGKPINNTTFIQHDTKSNRTTQTSQQELQISNPNLYNCLVYLRPDNQLAQFYGACDEIVTMGFRNISSELLRDRKWKTTRLMHDILVEPRKRWCR</sequence>